<dbReference type="SUPFAM" id="SSF52540">
    <property type="entry name" value="P-loop containing nucleoside triphosphate hydrolases"/>
    <property type="match status" value="1"/>
</dbReference>
<accession>A0ABQ4DX51</accession>
<feature type="DNA-binding region" description="OmpR/PhoB-type" evidence="3">
    <location>
        <begin position="1"/>
        <end position="106"/>
    </location>
</feature>
<dbReference type="InterPro" id="IPR036388">
    <property type="entry name" value="WH-like_DNA-bd_sf"/>
</dbReference>
<name>A0ABQ4DX51_9ACTN</name>
<dbReference type="Gene3D" id="1.10.10.10">
    <property type="entry name" value="Winged helix-like DNA-binding domain superfamily/Winged helix DNA-binding domain"/>
    <property type="match status" value="1"/>
</dbReference>
<comment type="similarity">
    <text evidence="1">Belongs to the AfsR/DnrI/RedD regulatory family.</text>
</comment>
<dbReference type="SUPFAM" id="SSF48452">
    <property type="entry name" value="TPR-like"/>
    <property type="match status" value="2"/>
</dbReference>
<dbReference type="CDD" id="cd15831">
    <property type="entry name" value="BTAD"/>
    <property type="match status" value="1"/>
</dbReference>
<dbReference type="PRINTS" id="PR00364">
    <property type="entry name" value="DISEASERSIST"/>
</dbReference>
<reference evidence="7 8" key="1">
    <citation type="submission" date="2021-01" db="EMBL/GenBank/DDBJ databases">
        <title>Whole genome shotgun sequence of Plantactinospora endophytica NBRC 110450.</title>
        <authorList>
            <person name="Komaki H."/>
            <person name="Tamura T."/>
        </authorList>
    </citation>
    <scope>NUCLEOTIDE SEQUENCE [LARGE SCALE GENOMIC DNA]</scope>
    <source>
        <strain evidence="7 8">NBRC 110450</strain>
    </source>
</reference>
<evidence type="ECO:0000256" key="3">
    <source>
        <dbReference type="PROSITE-ProRule" id="PRU01091"/>
    </source>
</evidence>
<evidence type="ECO:0000313" key="7">
    <source>
        <dbReference type="EMBL" id="GIG87011.1"/>
    </source>
</evidence>
<feature type="domain" description="NACHT" evidence="5">
    <location>
        <begin position="299"/>
        <end position="419"/>
    </location>
</feature>
<dbReference type="EMBL" id="BONW01000008">
    <property type="protein sequence ID" value="GIG87011.1"/>
    <property type="molecule type" value="Genomic_DNA"/>
</dbReference>
<keyword evidence="2 3" id="KW-0238">DNA-binding</keyword>
<dbReference type="InterPro" id="IPR001867">
    <property type="entry name" value="OmpR/PhoB-type_DNA-bd"/>
</dbReference>
<dbReference type="InterPro" id="IPR007111">
    <property type="entry name" value="NACHT_NTPase"/>
</dbReference>
<dbReference type="Pfam" id="PF03704">
    <property type="entry name" value="BTAD"/>
    <property type="match status" value="1"/>
</dbReference>
<sequence>MIRRGRILAAMRFGVLGPVAVWTTDGAVVPVPGLKVRALLAALLVHEGRPVSADRLVEYLWGDNPPGNPAGALSVKVSQLRRALEDAEPGGRELVVSPPPGYSLRVEAVDAYRFAELTGRARETAEPGKRAALLADALALWRGPALADFADEPFTRATTTRLAEQRLAALEDWSEARIALGEHAAVAAELAGLLAEHPSRERLRGLHMRALYRSGRQAEALRSYDELRDHLAEELGLDPGPALVDLHRAILTQDPELTGPATPASAADRPTSNLPAPLTDLVGREEAVAELGTVLRRERLVTLTGPGGVGKTRLAVRVAAPWAEQDDGAWLVELATLHRPDAPEVLDPLADMVLAALDVRDTAPAGRPEPQVDRLTRALRTRRLLLVLDNCEHLVESVAELAGGLLRAVPGLRILATSREPLGLAGEVVWPVPPLTVPGPADAPDVETVRRSPAVRLFVARAASAARGFRLDADNAPAVATLCQRLDGLPLALELAATRVRALGVPGLLAGLDDRFRLLATGHRGAPPRQQTLLAMIDWSWQLLTDPERRVLRRLAVHADGCTLAAAQAVCASDGEPAEDVPELLARLVDRSLVVVTERAGDEPRYRLLESVAAYCVERLHDADEVRRIRDRHRRHYTELAERAEPELYGPDQRRWLRRLDAEAANLRAALDNTLRAPDPDLALRLVNALTWYWFLRGRLTEAERSLRAALLLPGGSSPAARARATAWHTGILFLRGDVADWPARHAAVMRGYAELDDPTGRARAEWFLGYAEIDLGDVTDTGLLLDRVLAAFEAVGDRWGVAATLGLRAKHAHVTGDVAALDRDGRRSADLFREIGDRWGLLQATEWLGAHAGLTGEYDRAAELHRDGLRMAEELDLWADVSGRLSWLGWVAMQRGAYQEAREYCQRGLRLATEQAAPLLVVFAELGLAFAARRAGSLDVAETHLRGLLDTADRQDSGTGRPLYVPSVLSELGYVEELRGDPAAAVARHLAALAVARELGAAGDTAQALAGLAGAYALGGRYGDAARLLGAADSARESMRLPVTPAERGDLDRATATARSGLGEADFASAFAQGRRLDPEQLRELLDRALPTPTG</sequence>
<dbReference type="Pfam" id="PF00486">
    <property type="entry name" value="Trans_reg_C"/>
    <property type="match status" value="1"/>
</dbReference>
<dbReference type="PROSITE" id="PS50837">
    <property type="entry name" value="NACHT"/>
    <property type="match status" value="1"/>
</dbReference>
<proteinExistence type="inferred from homology"/>
<evidence type="ECO:0000259" key="6">
    <source>
        <dbReference type="PROSITE" id="PS51755"/>
    </source>
</evidence>
<evidence type="ECO:0000256" key="2">
    <source>
        <dbReference type="ARBA" id="ARBA00023125"/>
    </source>
</evidence>
<evidence type="ECO:0000313" key="8">
    <source>
        <dbReference type="Proteomes" id="UP000646749"/>
    </source>
</evidence>
<evidence type="ECO:0000256" key="1">
    <source>
        <dbReference type="ARBA" id="ARBA00005820"/>
    </source>
</evidence>
<dbReference type="SMART" id="SM00862">
    <property type="entry name" value="Trans_reg_C"/>
    <property type="match status" value="1"/>
</dbReference>
<organism evidence="7 8">
    <name type="scientific">Plantactinospora endophytica</name>
    <dbReference type="NCBI Taxonomy" id="673535"/>
    <lineage>
        <taxon>Bacteria</taxon>
        <taxon>Bacillati</taxon>
        <taxon>Actinomycetota</taxon>
        <taxon>Actinomycetes</taxon>
        <taxon>Micromonosporales</taxon>
        <taxon>Micromonosporaceae</taxon>
        <taxon>Plantactinospora</taxon>
    </lineage>
</organism>
<dbReference type="InterPro" id="IPR016032">
    <property type="entry name" value="Sig_transdc_resp-reg_C-effctor"/>
</dbReference>
<comment type="caution">
    <text evidence="7">The sequence shown here is derived from an EMBL/GenBank/DDBJ whole genome shotgun (WGS) entry which is preliminary data.</text>
</comment>
<dbReference type="PROSITE" id="PS51755">
    <property type="entry name" value="OMPR_PHOB"/>
    <property type="match status" value="1"/>
</dbReference>
<dbReference type="SMART" id="SM01043">
    <property type="entry name" value="BTAD"/>
    <property type="match status" value="1"/>
</dbReference>
<evidence type="ECO:0000259" key="5">
    <source>
        <dbReference type="PROSITE" id="PS50837"/>
    </source>
</evidence>
<dbReference type="Gene3D" id="3.40.50.300">
    <property type="entry name" value="P-loop containing nucleotide triphosphate hydrolases"/>
    <property type="match status" value="1"/>
</dbReference>
<dbReference type="InterPro" id="IPR027417">
    <property type="entry name" value="P-loop_NTPase"/>
</dbReference>
<dbReference type="PANTHER" id="PTHR47691:SF3">
    <property type="entry name" value="HTH-TYPE TRANSCRIPTIONAL REGULATOR RV0890C-RELATED"/>
    <property type="match status" value="1"/>
</dbReference>
<dbReference type="SUPFAM" id="SSF46894">
    <property type="entry name" value="C-terminal effector domain of the bipartite response regulators"/>
    <property type="match status" value="1"/>
</dbReference>
<gene>
    <name evidence="7" type="ORF">Pen02_19470</name>
</gene>
<dbReference type="InterPro" id="IPR058852">
    <property type="entry name" value="HTH_77"/>
</dbReference>
<dbReference type="Proteomes" id="UP000646749">
    <property type="component" value="Unassembled WGS sequence"/>
</dbReference>
<dbReference type="Pfam" id="PF25872">
    <property type="entry name" value="HTH_77"/>
    <property type="match status" value="1"/>
</dbReference>
<dbReference type="PANTHER" id="PTHR47691">
    <property type="entry name" value="REGULATOR-RELATED"/>
    <property type="match status" value="1"/>
</dbReference>
<evidence type="ECO:0000256" key="4">
    <source>
        <dbReference type="SAM" id="MobiDB-lite"/>
    </source>
</evidence>
<protein>
    <submittedName>
        <fullName evidence="7">SARP family transcriptional regulator</fullName>
    </submittedName>
</protein>
<dbReference type="InterPro" id="IPR011990">
    <property type="entry name" value="TPR-like_helical_dom_sf"/>
</dbReference>
<dbReference type="InterPro" id="IPR005158">
    <property type="entry name" value="BTAD"/>
</dbReference>
<keyword evidence="8" id="KW-1185">Reference proteome</keyword>
<feature type="domain" description="OmpR/PhoB-type" evidence="6">
    <location>
        <begin position="1"/>
        <end position="106"/>
    </location>
</feature>
<feature type="region of interest" description="Disordered" evidence="4">
    <location>
        <begin position="255"/>
        <end position="277"/>
    </location>
</feature>
<dbReference type="Gene3D" id="1.25.40.10">
    <property type="entry name" value="Tetratricopeptide repeat domain"/>
    <property type="match status" value="3"/>
</dbReference>